<evidence type="ECO:0008006" key="3">
    <source>
        <dbReference type="Google" id="ProtNLM"/>
    </source>
</evidence>
<protein>
    <recommendedName>
        <fullName evidence="3">ATP-grasp domain-containing protein</fullName>
    </recommendedName>
</protein>
<reference evidence="2" key="1">
    <citation type="journal article" date="2019" name="Int. J. Syst. Evol. Microbiol.">
        <title>The Global Catalogue of Microorganisms (GCM) 10K type strain sequencing project: providing services to taxonomists for standard genome sequencing and annotation.</title>
        <authorList>
            <consortium name="The Broad Institute Genomics Platform"/>
            <consortium name="The Broad Institute Genome Sequencing Center for Infectious Disease"/>
            <person name="Wu L."/>
            <person name="Ma J."/>
        </authorList>
    </citation>
    <scope>NUCLEOTIDE SEQUENCE [LARGE SCALE GENOMIC DNA]</scope>
    <source>
        <strain evidence="2">CGMCC 4.7277</strain>
    </source>
</reference>
<gene>
    <name evidence="1" type="ORF">ACFPP7_11005</name>
</gene>
<sequence length="328" mass="36202">MQQPFKRNFLQHSLAVSAWMLQHEAKGGIDPRSLSMEIQHNGQPVRFYPQFVAEQQGGIGFVPQLQPGVSGFVGWLPYFGKGWEESRDKLAFKRFAQASGLTTPAWSQSLATVKGAFLIKHRHSTLGRAQRGPFAAAPPPAEPPRLTLTEGEYCEQFVFGRLLKAWYWNGVPSVVEATPMPTICGDGISTPRQLITWRLPQGTPWPEVLTNLIQLQGQGADAVLPKGKVIVADYRYLSELNPAMTVDHNIRAEIAGTSLEHQLVQAGALCLNCVPADIRHNVAFTLDGIVDGTGQVHFLEMNCNPQLHPAFYTPMLDVLFATTPTTKH</sequence>
<dbReference type="EMBL" id="JBHSMX010000016">
    <property type="protein sequence ID" value="MFC5521444.1"/>
    <property type="molecule type" value="Genomic_DNA"/>
</dbReference>
<dbReference type="Proteomes" id="UP001596084">
    <property type="component" value="Unassembled WGS sequence"/>
</dbReference>
<evidence type="ECO:0000313" key="2">
    <source>
        <dbReference type="Proteomes" id="UP001596084"/>
    </source>
</evidence>
<dbReference type="RefSeq" id="WP_068834529.1">
    <property type="nucleotide sequence ID" value="NZ_JBHSMX010000016.1"/>
</dbReference>
<proteinExistence type="predicted"/>
<organism evidence="1 2">
    <name type="scientific">Polaromonas jejuensis</name>
    <dbReference type="NCBI Taxonomy" id="457502"/>
    <lineage>
        <taxon>Bacteria</taxon>
        <taxon>Pseudomonadati</taxon>
        <taxon>Pseudomonadota</taxon>
        <taxon>Betaproteobacteria</taxon>
        <taxon>Burkholderiales</taxon>
        <taxon>Comamonadaceae</taxon>
        <taxon>Polaromonas</taxon>
    </lineage>
</organism>
<name>A0ABW0Q9C4_9BURK</name>
<evidence type="ECO:0000313" key="1">
    <source>
        <dbReference type="EMBL" id="MFC5521444.1"/>
    </source>
</evidence>
<accession>A0ABW0Q9C4</accession>
<keyword evidence="2" id="KW-1185">Reference proteome</keyword>
<comment type="caution">
    <text evidence="1">The sequence shown here is derived from an EMBL/GenBank/DDBJ whole genome shotgun (WGS) entry which is preliminary data.</text>
</comment>